<sequence>MLLSKKSPNGKNDWNYEIMLGICKGLHYSLWMQDKLLLKEQTVTRLCNMLIHIPDRITIIYYLYAMFETMAREWDKLDYWRVDKFMLLAREFFTKGLQYISHKRPAVLGAFIDALFSKVLNDDVDHALGLKMHFCTLISEELPKKKVKMQAVQLIFRHLLVLLASLPRHNTYSSNVLALVTEITKLVKKRPQCSLSDIIDCLKNLLVNEFPYRNALKTINSRLEKIIASREAKRNNSDNSVPLQSIEPFLNSTPTVHEEENLKTLSKPKSTDTSLDDKIEDSVQEFCPKKVKLEINTKCVDKCTIESDVLSCSAKSSTDISQPNIAQFISSSISADFDSSNHEKKRLPNTPLSSERRVSFGKVFRKKFNATRCISMTPPVNVTPAKGILRKSVSEEVKNNVSF</sequence>
<dbReference type="WBParaSite" id="TREG1_82360.1">
    <property type="protein sequence ID" value="TREG1_82360.1"/>
    <property type="gene ID" value="TREG1_82360"/>
</dbReference>
<dbReference type="GO" id="GO:0030688">
    <property type="term" value="C:preribosome, small subunit precursor"/>
    <property type="evidence" value="ECO:0007669"/>
    <property type="project" value="InterPro"/>
</dbReference>
<dbReference type="AlphaFoldDB" id="A0AA85KD57"/>
<evidence type="ECO:0000313" key="5">
    <source>
        <dbReference type="Proteomes" id="UP000050795"/>
    </source>
</evidence>
<evidence type="ECO:0000256" key="2">
    <source>
        <dbReference type="ARBA" id="ARBA00006374"/>
    </source>
</evidence>
<keyword evidence="5" id="KW-1185">Reference proteome</keyword>
<proteinExistence type="inferred from homology"/>
<keyword evidence="3" id="KW-0698">rRNA processing</keyword>
<organism evidence="5 6">
    <name type="scientific">Trichobilharzia regenti</name>
    <name type="common">Nasal bird schistosome</name>
    <dbReference type="NCBI Taxonomy" id="157069"/>
    <lineage>
        <taxon>Eukaryota</taxon>
        <taxon>Metazoa</taxon>
        <taxon>Spiralia</taxon>
        <taxon>Lophotrochozoa</taxon>
        <taxon>Platyhelminthes</taxon>
        <taxon>Trematoda</taxon>
        <taxon>Digenea</taxon>
        <taxon>Strigeidida</taxon>
        <taxon>Schistosomatoidea</taxon>
        <taxon>Schistosomatidae</taxon>
        <taxon>Trichobilharzia</taxon>
    </lineage>
</organism>
<evidence type="ECO:0000313" key="6">
    <source>
        <dbReference type="WBParaSite" id="TREG1_82360.1"/>
    </source>
</evidence>
<dbReference type="PANTHER" id="PTHR13026">
    <property type="entry name" value="NNP-1 PROTEIN NOVEL NUCLEAR PROTEIN 1 NOP52"/>
    <property type="match status" value="1"/>
</dbReference>
<dbReference type="GO" id="GO:0006364">
    <property type="term" value="P:rRNA processing"/>
    <property type="evidence" value="ECO:0007669"/>
    <property type="project" value="UniProtKB-KW"/>
</dbReference>
<evidence type="ECO:0000256" key="3">
    <source>
        <dbReference type="ARBA" id="ARBA00022552"/>
    </source>
</evidence>
<reference evidence="5" key="1">
    <citation type="submission" date="2022-06" db="EMBL/GenBank/DDBJ databases">
        <authorList>
            <person name="Berger JAMES D."/>
            <person name="Berger JAMES D."/>
        </authorList>
    </citation>
    <scope>NUCLEOTIDE SEQUENCE [LARGE SCALE GENOMIC DNA]</scope>
</reference>
<dbReference type="InterPro" id="IPR010301">
    <property type="entry name" value="RRP1"/>
</dbReference>
<dbReference type="GO" id="GO:0005634">
    <property type="term" value="C:nucleus"/>
    <property type="evidence" value="ECO:0007669"/>
    <property type="project" value="UniProtKB-SubCell"/>
</dbReference>
<evidence type="ECO:0000256" key="4">
    <source>
        <dbReference type="ARBA" id="ARBA00023242"/>
    </source>
</evidence>
<name>A0AA85KD57_TRIRE</name>
<keyword evidence="4" id="KW-0539">Nucleus</keyword>
<comment type="similarity">
    <text evidence="2">Belongs to the RRP1 family.</text>
</comment>
<comment type="subcellular location">
    <subcellularLocation>
        <location evidence="1">Nucleus</location>
    </subcellularLocation>
</comment>
<protein>
    <submittedName>
        <fullName evidence="6">Uncharacterized protein</fullName>
    </submittedName>
</protein>
<dbReference type="Pfam" id="PF05997">
    <property type="entry name" value="Nop52"/>
    <property type="match status" value="1"/>
</dbReference>
<dbReference type="Proteomes" id="UP000050795">
    <property type="component" value="Unassembled WGS sequence"/>
</dbReference>
<evidence type="ECO:0000256" key="1">
    <source>
        <dbReference type="ARBA" id="ARBA00004123"/>
    </source>
</evidence>
<reference evidence="6" key="2">
    <citation type="submission" date="2023-11" db="UniProtKB">
        <authorList>
            <consortium name="WormBaseParasite"/>
        </authorList>
    </citation>
    <scope>IDENTIFICATION</scope>
</reference>
<dbReference type="PANTHER" id="PTHR13026:SF0">
    <property type="entry name" value="RIBOSOMAL RNA PROCESSING 1B"/>
    <property type="match status" value="1"/>
</dbReference>
<accession>A0AA85KD57</accession>